<dbReference type="EMBL" id="ADLN01000127">
    <property type="protein sequence ID" value="EHI56985.1"/>
    <property type="molecule type" value="Genomic_DNA"/>
</dbReference>
<keyword evidence="4" id="KW-1185">Reference proteome</keyword>
<proteinExistence type="predicted"/>
<dbReference type="AlphaFoldDB" id="G5IN14"/>
<reference evidence="3 4" key="1">
    <citation type="submission" date="2011-08" db="EMBL/GenBank/DDBJ databases">
        <title>The Genome Sequence of Clostridium hathewayi WAL-18680.</title>
        <authorList>
            <consortium name="The Broad Institute Genome Sequencing Platform"/>
            <person name="Earl A."/>
            <person name="Ward D."/>
            <person name="Feldgarden M."/>
            <person name="Gevers D."/>
            <person name="Finegold S.M."/>
            <person name="Summanen P.H."/>
            <person name="Molitoris D.R."/>
            <person name="Song M."/>
            <person name="Daigneault M."/>
            <person name="Allen-Vercoe E."/>
            <person name="Young S.K."/>
            <person name="Zeng Q."/>
            <person name="Gargeya S."/>
            <person name="Fitzgerald M."/>
            <person name="Haas B."/>
            <person name="Abouelleil A."/>
            <person name="Alvarado L."/>
            <person name="Arachchi H.M."/>
            <person name="Berlin A."/>
            <person name="Brown A."/>
            <person name="Chapman S.B."/>
            <person name="Chen Z."/>
            <person name="Dunbar C."/>
            <person name="Freedman E."/>
            <person name="Gearin G."/>
            <person name="Gellesch M."/>
            <person name="Goldberg J."/>
            <person name="Griggs A."/>
            <person name="Gujja S."/>
            <person name="Heiman D."/>
            <person name="Howarth C."/>
            <person name="Larson L."/>
            <person name="Lui A."/>
            <person name="MacDonald P.J.P."/>
            <person name="Montmayeur A."/>
            <person name="Murphy C."/>
            <person name="Neiman D."/>
            <person name="Pearson M."/>
            <person name="Priest M."/>
            <person name="Roberts A."/>
            <person name="Saif S."/>
            <person name="Shea T."/>
            <person name="Shenoy N."/>
            <person name="Sisk P."/>
            <person name="Stolte C."/>
            <person name="Sykes S."/>
            <person name="Wortman J."/>
            <person name="Nusbaum C."/>
            <person name="Birren B."/>
        </authorList>
    </citation>
    <scope>NUCLEOTIDE SEQUENCE [LARGE SCALE GENOMIC DNA]</scope>
    <source>
        <strain evidence="3 4">WAL-18680</strain>
    </source>
</reference>
<dbReference type="Proteomes" id="UP000005384">
    <property type="component" value="Unassembled WGS sequence"/>
</dbReference>
<dbReference type="PATRIC" id="fig|742737.3.peg.4874"/>
<gene>
    <name evidence="3" type="ORF">HMPREF9473_04892</name>
</gene>
<keyword evidence="1" id="KW-0472">Membrane</keyword>
<evidence type="ECO:0000313" key="3">
    <source>
        <dbReference type="EMBL" id="EHI56985.1"/>
    </source>
</evidence>
<dbReference type="InterPro" id="IPR009936">
    <property type="entry name" value="DUF1468"/>
</dbReference>
<dbReference type="RefSeq" id="WP_006782880.1">
    <property type="nucleotide sequence ID" value="NZ_CP040506.1"/>
</dbReference>
<protein>
    <recommendedName>
        <fullName evidence="2">DUF1468 domain-containing protein</fullName>
    </recommendedName>
</protein>
<dbReference type="OrthoDB" id="2056116at2"/>
<evidence type="ECO:0000259" key="2">
    <source>
        <dbReference type="Pfam" id="PF07331"/>
    </source>
</evidence>
<feature type="transmembrane region" description="Helical" evidence="1">
    <location>
        <begin position="125"/>
        <end position="153"/>
    </location>
</feature>
<organism evidence="3 4">
    <name type="scientific">Hungatella hathewayi WAL-18680</name>
    <dbReference type="NCBI Taxonomy" id="742737"/>
    <lineage>
        <taxon>Bacteria</taxon>
        <taxon>Bacillati</taxon>
        <taxon>Bacillota</taxon>
        <taxon>Clostridia</taxon>
        <taxon>Lachnospirales</taxon>
        <taxon>Lachnospiraceae</taxon>
        <taxon>Hungatella</taxon>
    </lineage>
</organism>
<feature type="transmembrane region" description="Helical" evidence="1">
    <location>
        <begin position="9"/>
        <end position="29"/>
    </location>
</feature>
<dbReference type="Pfam" id="PF07331">
    <property type="entry name" value="TctB"/>
    <property type="match status" value="1"/>
</dbReference>
<keyword evidence="1" id="KW-0812">Transmembrane</keyword>
<feature type="domain" description="DUF1468" evidence="2">
    <location>
        <begin position="10"/>
        <end position="148"/>
    </location>
</feature>
<keyword evidence="1" id="KW-1133">Transmembrane helix</keyword>
<evidence type="ECO:0000256" key="1">
    <source>
        <dbReference type="SAM" id="Phobius"/>
    </source>
</evidence>
<feature type="transmembrane region" description="Helical" evidence="1">
    <location>
        <begin position="41"/>
        <end position="59"/>
    </location>
</feature>
<sequence>MKSLNKDKVIAFCCLILGIVYVAGALMLPETNLAKDPGPKIFPIIGGSVTILSSLAILLKKYVEQPKTAYTKEQWKKVGIMFGMFVLYAGLLWLVGYVIATPVLLVITSFLFTEEDKKVALWKKLLFAAILTGALYWIFAKVLVMLLPMGILFK</sequence>
<feature type="transmembrane region" description="Helical" evidence="1">
    <location>
        <begin position="80"/>
        <end position="113"/>
    </location>
</feature>
<accession>G5IN14</accession>
<name>G5IN14_9FIRM</name>
<comment type="caution">
    <text evidence="3">The sequence shown here is derived from an EMBL/GenBank/DDBJ whole genome shotgun (WGS) entry which is preliminary data.</text>
</comment>
<evidence type="ECO:0000313" key="4">
    <source>
        <dbReference type="Proteomes" id="UP000005384"/>
    </source>
</evidence>
<dbReference type="HOGENOM" id="CLU_110735_7_1_9"/>